<evidence type="ECO:0000313" key="1">
    <source>
        <dbReference type="EMBL" id="KAA6338407.1"/>
    </source>
</evidence>
<sequence>MSSADFNYIKNNFKDDLVYLDLSNCDTKPYYSIEMPENVFKDFKK</sequence>
<name>A0A5J4RWS1_9ZZZZ</name>
<protein>
    <submittedName>
        <fullName evidence="1">Uncharacterized protein</fullName>
    </submittedName>
</protein>
<reference evidence="1" key="1">
    <citation type="submission" date="2019-03" db="EMBL/GenBank/DDBJ databases">
        <title>Single cell metagenomics reveals metabolic interactions within the superorganism composed of flagellate Streblomastix strix and complex community of Bacteroidetes bacteria on its surface.</title>
        <authorList>
            <person name="Treitli S.C."/>
            <person name="Kolisko M."/>
            <person name="Husnik F."/>
            <person name="Keeling P."/>
            <person name="Hampl V."/>
        </authorList>
    </citation>
    <scope>NUCLEOTIDE SEQUENCE</scope>
    <source>
        <strain evidence="1">STM</strain>
    </source>
</reference>
<proteinExistence type="predicted"/>
<dbReference type="AlphaFoldDB" id="A0A5J4RWS1"/>
<organism evidence="1">
    <name type="scientific">termite gut metagenome</name>
    <dbReference type="NCBI Taxonomy" id="433724"/>
    <lineage>
        <taxon>unclassified sequences</taxon>
        <taxon>metagenomes</taxon>
        <taxon>organismal metagenomes</taxon>
    </lineage>
</organism>
<dbReference type="EMBL" id="SNRY01000620">
    <property type="protein sequence ID" value="KAA6338407.1"/>
    <property type="molecule type" value="Genomic_DNA"/>
</dbReference>
<comment type="caution">
    <text evidence="1">The sequence shown here is derived from an EMBL/GenBank/DDBJ whole genome shotgun (WGS) entry which is preliminary data.</text>
</comment>
<accession>A0A5J4RWS1</accession>
<gene>
    <name evidence="1" type="ORF">EZS27_013580</name>
</gene>